<evidence type="ECO:0000313" key="7">
    <source>
        <dbReference type="Proteomes" id="UP000000602"/>
    </source>
</evidence>
<dbReference type="PROSITE" id="PS00198">
    <property type="entry name" value="4FE4S_FER_1"/>
    <property type="match status" value="1"/>
</dbReference>
<evidence type="ECO:0000313" key="6">
    <source>
        <dbReference type="EMBL" id="CAG35209.1"/>
    </source>
</evidence>
<evidence type="ECO:0000256" key="4">
    <source>
        <dbReference type="ARBA" id="ARBA00023014"/>
    </source>
</evidence>
<reference evidence="7" key="1">
    <citation type="journal article" date="2004" name="Environ. Microbiol.">
        <title>The genome of Desulfotalea psychrophila, a sulfate-reducing bacterium from permanently cold Arctic sediments.</title>
        <authorList>
            <person name="Rabus R."/>
            <person name="Ruepp A."/>
            <person name="Frickey T."/>
            <person name="Rattei T."/>
            <person name="Fartmann B."/>
            <person name="Stark M."/>
            <person name="Bauer M."/>
            <person name="Zibat A."/>
            <person name="Lombardot T."/>
            <person name="Becker I."/>
            <person name="Amann J."/>
            <person name="Gellner K."/>
            <person name="Teeling H."/>
            <person name="Leuschner W.D."/>
            <person name="Gloeckner F.-O."/>
            <person name="Lupas A.N."/>
            <person name="Amann R."/>
            <person name="Klenk H.-P."/>
        </authorList>
    </citation>
    <scope>NUCLEOTIDE SEQUENCE [LARGE SCALE GENOMIC DNA]</scope>
    <source>
        <strain evidence="7">DSM 12343 / LSv54</strain>
    </source>
</reference>
<dbReference type="PROSITE" id="PS51379">
    <property type="entry name" value="4FE4S_FER_2"/>
    <property type="match status" value="2"/>
</dbReference>
<feature type="domain" description="4Fe-4S ferredoxin-type" evidence="5">
    <location>
        <begin position="88"/>
        <end position="117"/>
    </location>
</feature>
<proteinExistence type="predicted"/>
<organism evidence="6 7">
    <name type="scientific">Desulfotalea psychrophila (strain LSv54 / DSM 12343)</name>
    <dbReference type="NCBI Taxonomy" id="177439"/>
    <lineage>
        <taxon>Bacteria</taxon>
        <taxon>Pseudomonadati</taxon>
        <taxon>Thermodesulfobacteriota</taxon>
        <taxon>Desulfobulbia</taxon>
        <taxon>Desulfobulbales</taxon>
        <taxon>Desulfocapsaceae</taxon>
        <taxon>Desulfotalea</taxon>
    </lineage>
</organism>
<dbReference type="InterPro" id="IPR050294">
    <property type="entry name" value="RnfB_subfamily"/>
</dbReference>
<dbReference type="EMBL" id="CR522870">
    <property type="protein sequence ID" value="CAG35209.1"/>
    <property type="molecule type" value="Genomic_DNA"/>
</dbReference>
<dbReference type="AlphaFoldDB" id="Q6AR15"/>
<evidence type="ECO:0000256" key="2">
    <source>
        <dbReference type="ARBA" id="ARBA00022723"/>
    </source>
</evidence>
<dbReference type="HOGENOM" id="CLU_043374_3_0_7"/>
<dbReference type="RefSeq" id="WP_011187725.1">
    <property type="nucleotide sequence ID" value="NC_006138.1"/>
</dbReference>
<dbReference type="OrthoDB" id="9789030at2"/>
<dbReference type="Pfam" id="PF13247">
    <property type="entry name" value="Fer4_11"/>
    <property type="match status" value="1"/>
</dbReference>
<sequence>MKKKQSLNSFVVADSTRCIGCRICEIACSQVHSQGNRPLTVGSMMSPIQPRLHLVRYHEAYVPVQCRHCEDAPCANVCQVEAISQRDGVIFVDEEKCMGCKTCMLACPFGAMELVPLFRNGHAVMQHLSLCEDDCSISGLHNRYKQRLVANKCDLCIGEEQPACVLNCPQQALQLVVPREHRAHRMQAAALSLAAVGRNYSV</sequence>
<dbReference type="PANTHER" id="PTHR42859">
    <property type="entry name" value="OXIDOREDUCTASE"/>
    <property type="match status" value="1"/>
</dbReference>
<dbReference type="GO" id="GO:0051539">
    <property type="term" value="F:4 iron, 4 sulfur cluster binding"/>
    <property type="evidence" value="ECO:0007669"/>
    <property type="project" value="UniProtKB-KW"/>
</dbReference>
<dbReference type="STRING" id="177439.DP0480"/>
<dbReference type="PANTHER" id="PTHR42859:SF16">
    <property type="entry name" value="FORMATE HYDROGENLYASE SUBUNIT 2-RELATED"/>
    <property type="match status" value="1"/>
</dbReference>
<feature type="domain" description="4Fe-4S ferredoxin-type" evidence="5">
    <location>
        <begin position="9"/>
        <end position="37"/>
    </location>
</feature>
<gene>
    <name evidence="6" type="ordered locus">DP0480</name>
</gene>
<keyword evidence="7" id="KW-1185">Reference proteome</keyword>
<dbReference type="SUPFAM" id="SSF54862">
    <property type="entry name" value="4Fe-4S ferredoxins"/>
    <property type="match status" value="1"/>
</dbReference>
<protein>
    <submittedName>
        <fullName evidence="6">Related to iron-sulfur center hydrogenase</fullName>
    </submittedName>
</protein>
<evidence type="ECO:0000256" key="1">
    <source>
        <dbReference type="ARBA" id="ARBA00022485"/>
    </source>
</evidence>
<dbReference type="InterPro" id="IPR017900">
    <property type="entry name" value="4Fe4S_Fe_S_CS"/>
</dbReference>
<dbReference type="eggNOG" id="COG1142">
    <property type="taxonomic scope" value="Bacteria"/>
</dbReference>
<dbReference type="KEGG" id="dps:DP0480"/>
<dbReference type="Gene3D" id="3.30.70.20">
    <property type="match status" value="2"/>
</dbReference>
<evidence type="ECO:0000259" key="5">
    <source>
        <dbReference type="PROSITE" id="PS51379"/>
    </source>
</evidence>
<keyword evidence="2" id="KW-0479">Metal-binding</keyword>
<dbReference type="InterPro" id="IPR017896">
    <property type="entry name" value="4Fe4S_Fe-S-bd"/>
</dbReference>
<dbReference type="GO" id="GO:0046872">
    <property type="term" value="F:metal ion binding"/>
    <property type="evidence" value="ECO:0007669"/>
    <property type="project" value="UniProtKB-KW"/>
</dbReference>
<accession>Q6AR15</accession>
<keyword evidence="4" id="KW-0411">Iron-sulfur</keyword>
<dbReference type="CDD" id="cd10554">
    <property type="entry name" value="HycB_like"/>
    <property type="match status" value="1"/>
</dbReference>
<keyword evidence="3" id="KW-0408">Iron</keyword>
<name>Q6AR15_DESPS</name>
<keyword evidence="1" id="KW-0004">4Fe-4S</keyword>
<dbReference type="Proteomes" id="UP000000602">
    <property type="component" value="Chromosome"/>
</dbReference>
<evidence type="ECO:0000256" key="3">
    <source>
        <dbReference type="ARBA" id="ARBA00023004"/>
    </source>
</evidence>